<evidence type="ECO:0000313" key="8">
    <source>
        <dbReference type="EMBL" id="WOL04864.1"/>
    </source>
</evidence>
<keyword evidence="9" id="KW-1185">Reference proteome</keyword>
<feature type="transmembrane region" description="Helical" evidence="7">
    <location>
        <begin position="187"/>
        <end position="207"/>
    </location>
</feature>
<comment type="subcellular location">
    <subcellularLocation>
        <location evidence="1">Endomembrane system</location>
        <topology evidence="1">Multi-pass membrane protein</topology>
    </subcellularLocation>
</comment>
<dbReference type="AlphaFoldDB" id="A0AAQ3KBG9"/>
<keyword evidence="4 7" id="KW-1133">Transmembrane helix</keyword>
<keyword evidence="3" id="KW-0732">Signal</keyword>
<protein>
    <submittedName>
        <fullName evidence="8">Uncharacterized protein</fullName>
    </submittedName>
</protein>
<name>A0AAQ3KBG9_9LILI</name>
<evidence type="ECO:0000256" key="6">
    <source>
        <dbReference type="ARBA" id="ARBA00029467"/>
    </source>
</evidence>
<evidence type="ECO:0000256" key="2">
    <source>
        <dbReference type="ARBA" id="ARBA00022692"/>
    </source>
</evidence>
<dbReference type="EMBL" id="CP136893">
    <property type="protein sequence ID" value="WOL04864.1"/>
    <property type="molecule type" value="Genomic_DNA"/>
</dbReference>
<gene>
    <name evidence="8" type="ORF">Cni_G13586</name>
</gene>
<dbReference type="InterPro" id="IPR052222">
    <property type="entry name" value="DESIGUAL"/>
</dbReference>
<keyword evidence="5 7" id="KW-0472">Membrane</keyword>
<dbReference type="Proteomes" id="UP001327560">
    <property type="component" value="Chromosome 4"/>
</dbReference>
<feature type="transmembrane region" description="Helical" evidence="7">
    <location>
        <begin position="143"/>
        <end position="166"/>
    </location>
</feature>
<evidence type="ECO:0000313" key="9">
    <source>
        <dbReference type="Proteomes" id="UP001327560"/>
    </source>
</evidence>
<dbReference type="InterPro" id="IPR009606">
    <property type="entry name" value="DEAL/Modifying_wall_lignin1/2"/>
</dbReference>
<sequence length="279" mass="31283">MEALAKIWRGKHSFLPACLQRTDVEAALQVLNFAIYHKELTDMEEREQRELEMKQNVDHDAGQNNGNVDGGSKIEAFESILGQHVLANHLDQTSIAEIEQLVNMEVAMRDTRRQISSILEPPFGIPIQENDIVICKFPNDPTIVLGSLSMVTLVLSTIVGHVGIYFPYKGKSISSDILFKSTTLFSFFIIAEILSIFTMALLVWTIITEGLHRSRNVHHDITTQCPTAKTGMFGGSAFLALDATLFWLVCQMLTMNVRSDYLDEDKNEGEYGQISQDEA</sequence>
<evidence type="ECO:0000256" key="1">
    <source>
        <dbReference type="ARBA" id="ARBA00004127"/>
    </source>
</evidence>
<organism evidence="8 9">
    <name type="scientific">Canna indica</name>
    <name type="common">Indian-shot</name>
    <dbReference type="NCBI Taxonomy" id="4628"/>
    <lineage>
        <taxon>Eukaryota</taxon>
        <taxon>Viridiplantae</taxon>
        <taxon>Streptophyta</taxon>
        <taxon>Embryophyta</taxon>
        <taxon>Tracheophyta</taxon>
        <taxon>Spermatophyta</taxon>
        <taxon>Magnoliopsida</taxon>
        <taxon>Liliopsida</taxon>
        <taxon>Zingiberales</taxon>
        <taxon>Cannaceae</taxon>
        <taxon>Canna</taxon>
    </lineage>
</organism>
<accession>A0AAQ3KBG9</accession>
<dbReference type="Pfam" id="PF06749">
    <property type="entry name" value="DUF1218"/>
    <property type="match status" value="1"/>
</dbReference>
<evidence type="ECO:0000256" key="5">
    <source>
        <dbReference type="ARBA" id="ARBA00023136"/>
    </source>
</evidence>
<comment type="similarity">
    <text evidence="6">Belongs to the DESIGUAL family.</text>
</comment>
<evidence type="ECO:0000256" key="7">
    <source>
        <dbReference type="SAM" id="Phobius"/>
    </source>
</evidence>
<evidence type="ECO:0000256" key="4">
    <source>
        <dbReference type="ARBA" id="ARBA00022989"/>
    </source>
</evidence>
<dbReference type="GO" id="GO:0012505">
    <property type="term" value="C:endomembrane system"/>
    <property type="evidence" value="ECO:0007669"/>
    <property type="project" value="UniProtKB-SubCell"/>
</dbReference>
<dbReference type="PANTHER" id="PTHR31769">
    <property type="entry name" value="OS07G0462200 PROTEIN-RELATED"/>
    <property type="match status" value="1"/>
</dbReference>
<keyword evidence="2 7" id="KW-0812">Transmembrane</keyword>
<reference evidence="8 9" key="1">
    <citation type="submission" date="2023-10" db="EMBL/GenBank/DDBJ databases">
        <title>Chromosome-scale genome assembly provides insights into flower coloration mechanisms of Canna indica.</title>
        <authorList>
            <person name="Li C."/>
        </authorList>
    </citation>
    <scope>NUCLEOTIDE SEQUENCE [LARGE SCALE GENOMIC DNA]</scope>
    <source>
        <tissue evidence="8">Flower</tissue>
    </source>
</reference>
<feature type="transmembrane region" description="Helical" evidence="7">
    <location>
        <begin position="227"/>
        <end position="249"/>
    </location>
</feature>
<proteinExistence type="inferred from homology"/>
<evidence type="ECO:0000256" key="3">
    <source>
        <dbReference type="ARBA" id="ARBA00022729"/>
    </source>
</evidence>